<proteinExistence type="predicted"/>
<evidence type="ECO:0000313" key="1">
    <source>
        <dbReference type="EMBL" id="DAE01101.1"/>
    </source>
</evidence>
<reference evidence="1" key="1">
    <citation type="journal article" date="2021" name="Proc. Natl. Acad. Sci. U.S.A.">
        <title>A Catalog of Tens of Thousands of Viruses from Human Metagenomes Reveals Hidden Associations with Chronic Diseases.</title>
        <authorList>
            <person name="Tisza M.J."/>
            <person name="Buck C.B."/>
        </authorList>
    </citation>
    <scope>NUCLEOTIDE SEQUENCE</scope>
    <source>
        <strain evidence="1">CtegP15</strain>
    </source>
</reference>
<dbReference type="EMBL" id="BK015319">
    <property type="protein sequence ID" value="DAE01101.1"/>
    <property type="molecule type" value="Genomic_DNA"/>
</dbReference>
<organism evidence="1">
    <name type="scientific">Myoviridae sp. ctegP15</name>
    <dbReference type="NCBI Taxonomy" id="2825146"/>
    <lineage>
        <taxon>Viruses</taxon>
        <taxon>Duplodnaviria</taxon>
        <taxon>Heunggongvirae</taxon>
        <taxon>Uroviricota</taxon>
        <taxon>Caudoviricetes</taxon>
    </lineage>
</organism>
<protein>
    <submittedName>
        <fullName evidence="1">Thiamine pyridinylase I</fullName>
    </submittedName>
</protein>
<accession>A0A8S5P382</accession>
<sequence>MILSFMLLCMWNISNPFSKNKMRNSRERPPKGGCFLARNSQKYMAIHSNHWYNHIEYFFYNRKGKTMRKKIIALLMVAMVATLAGCGSSGTKETKKAEEKKPTYESVYKEYSQKMKDATPGLIEEYKKDAEGVSDMNKLANISAKKTEKLANICAKGGKRLATIHAKENDDEEKYNEWMNKLTDVYQDEAQKITDAYQDSVLG</sequence>
<name>A0A8S5P382_9CAUD</name>